<dbReference type="PROSITE" id="PS51885">
    <property type="entry name" value="NEPRILYSIN"/>
    <property type="match status" value="1"/>
</dbReference>
<dbReference type="InterPro" id="IPR008753">
    <property type="entry name" value="Peptidase_M13_N"/>
</dbReference>
<dbReference type="SUPFAM" id="SSF55486">
    <property type="entry name" value="Metalloproteases ('zincins'), catalytic domain"/>
    <property type="match status" value="1"/>
</dbReference>
<keyword evidence="3" id="KW-0479">Metal-binding</keyword>
<dbReference type="Pfam" id="PF01431">
    <property type="entry name" value="Peptidase_M13"/>
    <property type="match status" value="1"/>
</dbReference>
<organism evidence="10 11">
    <name type="scientific">Antrihabitans spumae</name>
    <dbReference type="NCBI Taxonomy" id="3373370"/>
    <lineage>
        <taxon>Bacteria</taxon>
        <taxon>Bacillati</taxon>
        <taxon>Actinomycetota</taxon>
        <taxon>Actinomycetes</taxon>
        <taxon>Mycobacteriales</taxon>
        <taxon>Nocardiaceae</taxon>
        <taxon>Antrihabitans</taxon>
    </lineage>
</organism>
<dbReference type="InterPro" id="IPR018497">
    <property type="entry name" value="Peptidase_M13_C"/>
</dbReference>
<dbReference type="GO" id="GO:0016787">
    <property type="term" value="F:hydrolase activity"/>
    <property type="evidence" value="ECO:0007669"/>
    <property type="project" value="UniProtKB-KW"/>
</dbReference>
<keyword evidence="12" id="KW-1185">Reference proteome</keyword>
<keyword evidence="5" id="KW-0862">Zinc</keyword>
<dbReference type="EC" id="3.4.24.-" evidence="10"/>
<accession>A0ABW7KIU6</accession>
<keyword evidence="6" id="KW-0482">Metalloprotease</keyword>
<keyword evidence="2" id="KW-0645">Protease</keyword>
<proteinExistence type="predicted"/>
<evidence type="ECO:0000256" key="1">
    <source>
        <dbReference type="ARBA" id="ARBA00001947"/>
    </source>
</evidence>
<evidence type="ECO:0000313" key="10">
    <source>
        <dbReference type="EMBL" id="MFH5242388.1"/>
    </source>
</evidence>
<dbReference type="Proteomes" id="UP001609219">
    <property type="component" value="Unassembled WGS sequence"/>
</dbReference>
<name>A0ABW7KIU6_9NOCA</name>
<evidence type="ECO:0000256" key="6">
    <source>
        <dbReference type="ARBA" id="ARBA00023049"/>
    </source>
</evidence>
<keyword evidence="4 10" id="KW-0378">Hydrolase</keyword>
<dbReference type="InterPro" id="IPR024079">
    <property type="entry name" value="MetalloPept_cat_dom_sf"/>
</dbReference>
<dbReference type="EMBL" id="JBIMSN010000094">
    <property type="protein sequence ID" value="MFH5230885.1"/>
    <property type="molecule type" value="Genomic_DNA"/>
</dbReference>
<evidence type="ECO:0000313" key="9">
    <source>
        <dbReference type="EMBL" id="MFH5230885.1"/>
    </source>
</evidence>
<dbReference type="Pfam" id="PF05649">
    <property type="entry name" value="Peptidase_M13_N"/>
    <property type="match status" value="2"/>
</dbReference>
<dbReference type="Proteomes" id="UP001609176">
    <property type="component" value="Unassembled WGS sequence"/>
</dbReference>
<evidence type="ECO:0000256" key="3">
    <source>
        <dbReference type="ARBA" id="ARBA00022723"/>
    </source>
</evidence>
<dbReference type="CDD" id="cd08662">
    <property type="entry name" value="M13"/>
    <property type="match status" value="1"/>
</dbReference>
<feature type="domain" description="Peptidase M13 N-terminal" evidence="8">
    <location>
        <begin position="174"/>
        <end position="320"/>
    </location>
</feature>
<reference evidence="11 12" key="1">
    <citation type="submission" date="2024-10" db="EMBL/GenBank/DDBJ databases">
        <authorList>
            <person name="Riesco R."/>
        </authorList>
    </citation>
    <scope>NUCLEOTIDE SEQUENCE [LARGE SCALE GENOMIC DNA]</scope>
    <source>
        <strain evidence="10 11">NCIMB 15448</strain>
        <strain evidence="9 12">NCIMB 15450</strain>
    </source>
</reference>
<comment type="caution">
    <text evidence="10">The sequence shown here is derived from an EMBL/GenBank/DDBJ whole genome shotgun (WGS) entry which is preliminary data.</text>
</comment>
<evidence type="ECO:0000256" key="5">
    <source>
        <dbReference type="ARBA" id="ARBA00022833"/>
    </source>
</evidence>
<dbReference type="PANTHER" id="PTHR11733">
    <property type="entry name" value="ZINC METALLOPROTEASE FAMILY M13 NEPRILYSIN-RELATED"/>
    <property type="match status" value="1"/>
</dbReference>
<evidence type="ECO:0000313" key="11">
    <source>
        <dbReference type="Proteomes" id="UP001609176"/>
    </source>
</evidence>
<protein>
    <submittedName>
        <fullName evidence="10">M13 family metallopeptidase</fullName>
        <ecNumber evidence="10">3.4.24.-</ecNumber>
    </submittedName>
</protein>
<dbReference type="InterPro" id="IPR000718">
    <property type="entry name" value="Peptidase_M13"/>
</dbReference>
<dbReference type="PRINTS" id="PR00786">
    <property type="entry name" value="NEPRILYSIN"/>
</dbReference>
<gene>
    <name evidence="10" type="ORF">ACHIPV_10910</name>
    <name evidence="9" type="ORF">ACHIRB_20285</name>
</gene>
<evidence type="ECO:0000259" key="7">
    <source>
        <dbReference type="Pfam" id="PF01431"/>
    </source>
</evidence>
<evidence type="ECO:0000313" key="12">
    <source>
        <dbReference type="Proteomes" id="UP001609219"/>
    </source>
</evidence>
<sequence length="574" mass="64133">MTRLMRSIDPRRRPQDDLYAHVNGSWLDQHDLPAGVHIDGAFRELWNLADNRIQSLIDDDGPDGPLNTLYESINQRVPVDELEPTLALEPDLALVGGLRTPADLATALARLHRVGIHGPFDLAIAYCREQAIYLPKVKISEQWRSADPPSDARAAAANAVLIKLSSTPSTHSVSMTPSRLDVDFPGFAWTTWLRELGVSTDAVPTVVVADQEAIARMVQFMRVLPLRSLEEWVRWRVTSARADHFGLAFGSQSARCVVERFAGPELASRYSKRFTSPSSVSFVVDMFERIRDAFARLIDDSEWCSPSGRRAAIAKLRSVTLWTGTHHSGNSVDLDVRREDPVGNVRRGFESLWNIEVARIGQAFHRGLDANRIYSANGFYDHESRELVIPPGLMNPPFFDLALPDAYNYGAIGVIIGHELAHCLDLVEWGAAAPAEWSTGDEDEFRSRVRCLINQCVAGVPTLTDEEPVLDLAGVLNEVLCDHIGVRIALDALAALRGATDLRHLFFAAWVWTMRAKCDDTEAADRIVRDPHPPADVRCSWVLRNSDAFHDAFGVRRGDRMWIPLDERFVLWGR</sequence>
<dbReference type="EMBL" id="JBIMSP010000013">
    <property type="protein sequence ID" value="MFH5242388.1"/>
    <property type="molecule type" value="Genomic_DNA"/>
</dbReference>
<dbReference type="RefSeq" id="WP_395124372.1">
    <property type="nucleotide sequence ID" value="NZ_JBIMSN010000094.1"/>
</dbReference>
<feature type="domain" description="Peptidase M13 C-terminal" evidence="7">
    <location>
        <begin position="377"/>
        <end position="562"/>
    </location>
</feature>
<evidence type="ECO:0000259" key="8">
    <source>
        <dbReference type="Pfam" id="PF05649"/>
    </source>
</evidence>
<dbReference type="Gene3D" id="3.40.390.10">
    <property type="entry name" value="Collagenase (Catalytic Domain)"/>
    <property type="match status" value="1"/>
</dbReference>
<evidence type="ECO:0000256" key="4">
    <source>
        <dbReference type="ARBA" id="ARBA00022801"/>
    </source>
</evidence>
<feature type="domain" description="Peptidase M13 N-terminal" evidence="8">
    <location>
        <begin position="14"/>
        <end position="124"/>
    </location>
</feature>
<evidence type="ECO:0000256" key="2">
    <source>
        <dbReference type="ARBA" id="ARBA00022670"/>
    </source>
</evidence>
<dbReference type="PANTHER" id="PTHR11733:SF133">
    <property type="entry name" value="PHOSPHATE-REGULATING NEUTRAL ENDOPEPTIDASE PHEX"/>
    <property type="match status" value="1"/>
</dbReference>
<comment type="cofactor">
    <cofactor evidence="1">
        <name>Zn(2+)</name>
        <dbReference type="ChEBI" id="CHEBI:29105"/>
    </cofactor>
</comment>